<evidence type="ECO:0000313" key="1">
    <source>
        <dbReference type="EMBL" id="GAF73602.1"/>
    </source>
</evidence>
<protein>
    <submittedName>
        <fullName evidence="1">Uncharacterized protein</fullName>
    </submittedName>
</protein>
<dbReference type="InterPro" id="IPR010982">
    <property type="entry name" value="Lambda_DNA-bd_dom_sf"/>
</dbReference>
<sequence length="93" mass="10665">MSPDQIKTLRTKQKKIALELRNTGMSQEKVAGILGVAQQTIDLWEGKDISITSDSNTYNPPDLRIKVAKKERQKITEREEARSRIEELLDQIE</sequence>
<dbReference type="AlphaFoldDB" id="X0SCG8"/>
<dbReference type="GO" id="GO:0003677">
    <property type="term" value="F:DNA binding"/>
    <property type="evidence" value="ECO:0007669"/>
    <property type="project" value="InterPro"/>
</dbReference>
<reference evidence="1" key="1">
    <citation type="journal article" date="2014" name="Front. Microbiol.">
        <title>High frequency of phylogenetically diverse reductive dehalogenase-homologous genes in deep subseafloor sedimentary metagenomes.</title>
        <authorList>
            <person name="Kawai M."/>
            <person name="Futagami T."/>
            <person name="Toyoda A."/>
            <person name="Takaki Y."/>
            <person name="Nishi S."/>
            <person name="Hori S."/>
            <person name="Arai W."/>
            <person name="Tsubouchi T."/>
            <person name="Morono Y."/>
            <person name="Uchiyama I."/>
            <person name="Ito T."/>
            <person name="Fujiyama A."/>
            <person name="Inagaki F."/>
            <person name="Takami H."/>
        </authorList>
    </citation>
    <scope>NUCLEOTIDE SEQUENCE</scope>
    <source>
        <strain evidence="1">Expedition CK06-06</strain>
    </source>
</reference>
<accession>X0SCG8</accession>
<proteinExistence type="predicted"/>
<gene>
    <name evidence="1" type="ORF">S01H1_08066</name>
</gene>
<organism evidence="1">
    <name type="scientific">marine sediment metagenome</name>
    <dbReference type="NCBI Taxonomy" id="412755"/>
    <lineage>
        <taxon>unclassified sequences</taxon>
        <taxon>metagenomes</taxon>
        <taxon>ecological metagenomes</taxon>
    </lineage>
</organism>
<name>X0SCG8_9ZZZZ</name>
<dbReference type="EMBL" id="BARS01004138">
    <property type="protein sequence ID" value="GAF73602.1"/>
    <property type="molecule type" value="Genomic_DNA"/>
</dbReference>
<dbReference type="SUPFAM" id="SSF47413">
    <property type="entry name" value="lambda repressor-like DNA-binding domains"/>
    <property type="match status" value="1"/>
</dbReference>
<comment type="caution">
    <text evidence="1">The sequence shown here is derived from an EMBL/GenBank/DDBJ whole genome shotgun (WGS) entry which is preliminary data.</text>
</comment>